<dbReference type="Gene3D" id="3.90.1150.10">
    <property type="entry name" value="Aspartate Aminotransferase, domain 1"/>
    <property type="match status" value="1"/>
</dbReference>
<comment type="cofactor">
    <cofactor evidence="1">
        <name>pyridoxal 5'-phosphate</name>
        <dbReference type="ChEBI" id="CHEBI:597326"/>
    </cofactor>
</comment>
<dbReference type="InterPro" id="IPR015424">
    <property type="entry name" value="PyrdxlP-dep_Trfase"/>
</dbReference>
<keyword evidence="4" id="KW-1185">Reference proteome</keyword>
<dbReference type="InterPro" id="IPR015422">
    <property type="entry name" value="PyrdxlP-dep_Trfase_small"/>
</dbReference>
<accession>A0ABP4NG63</accession>
<reference evidence="4" key="1">
    <citation type="journal article" date="2019" name="Int. J. Syst. Evol. Microbiol.">
        <title>The Global Catalogue of Microorganisms (GCM) 10K type strain sequencing project: providing services to taxonomists for standard genome sequencing and annotation.</title>
        <authorList>
            <consortium name="The Broad Institute Genomics Platform"/>
            <consortium name="The Broad Institute Genome Sequencing Center for Infectious Disease"/>
            <person name="Wu L."/>
            <person name="Ma J."/>
        </authorList>
    </citation>
    <scope>NUCLEOTIDE SEQUENCE [LARGE SCALE GENOMIC DNA]</scope>
    <source>
        <strain evidence="4">JCM 15572</strain>
    </source>
</reference>
<dbReference type="PANTHER" id="PTHR30244:SF34">
    <property type="entry name" value="DTDP-4-AMINO-4,6-DIDEOXYGALACTOSE TRANSAMINASE"/>
    <property type="match status" value="1"/>
</dbReference>
<dbReference type="InterPro" id="IPR015421">
    <property type="entry name" value="PyrdxlP-dep_Trfase_major"/>
</dbReference>
<comment type="caution">
    <text evidence="3">The sequence shown here is derived from an EMBL/GenBank/DDBJ whole genome shotgun (WGS) entry which is preliminary data.</text>
</comment>
<evidence type="ECO:0000256" key="2">
    <source>
        <dbReference type="RuleBase" id="RU004508"/>
    </source>
</evidence>
<organism evidence="3 4">
    <name type="scientific">Kribbella hippodromi</name>
    <dbReference type="NCBI Taxonomy" id="434347"/>
    <lineage>
        <taxon>Bacteria</taxon>
        <taxon>Bacillati</taxon>
        <taxon>Actinomycetota</taxon>
        <taxon>Actinomycetes</taxon>
        <taxon>Propionibacteriales</taxon>
        <taxon>Kribbellaceae</taxon>
        <taxon>Kribbella</taxon>
    </lineage>
</organism>
<dbReference type="InterPro" id="IPR000653">
    <property type="entry name" value="DegT/StrS_aminotransferase"/>
</dbReference>
<name>A0ABP4NG63_9ACTN</name>
<evidence type="ECO:0008006" key="5">
    <source>
        <dbReference type="Google" id="ProtNLM"/>
    </source>
</evidence>
<evidence type="ECO:0000313" key="3">
    <source>
        <dbReference type="EMBL" id="GAA1560942.1"/>
    </source>
</evidence>
<dbReference type="Gene3D" id="3.40.640.10">
    <property type="entry name" value="Type I PLP-dependent aspartate aminotransferase-like (Major domain)"/>
    <property type="match status" value="1"/>
</dbReference>
<dbReference type="Proteomes" id="UP001501705">
    <property type="component" value="Unassembled WGS sequence"/>
</dbReference>
<protein>
    <recommendedName>
        <fullName evidence="5">DegT/DnrJ/EryC1/StrS aminotransferase family protein</fullName>
    </recommendedName>
</protein>
<dbReference type="PANTHER" id="PTHR30244">
    <property type="entry name" value="TRANSAMINASE"/>
    <property type="match status" value="1"/>
</dbReference>
<dbReference type="RefSeq" id="WP_344232838.1">
    <property type="nucleotide sequence ID" value="NZ_BAAAPH010000004.1"/>
</dbReference>
<evidence type="ECO:0000256" key="1">
    <source>
        <dbReference type="ARBA" id="ARBA00001933"/>
    </source>
</evidence>
<comment type="similarity">
    <text evidence="2">Belongs to the DegT/DnrJ/EryC1 family.</text>
</comment>
<sequence length="452" mass="45893">MQALAKIAVDQEQDALVRDVEDLFAERVGTSYALATRTDGIARRLVIAALDLQPGATVVVAPGTAGDLIAAILDTGARPVFADVDPHDGCLTPATVAAALTPTTAAVLVPHPFGAPAQVAAITALVRDHSSAMSLARPPVAGSGGVGAAARPGGVGTAARSGGVGATARSGGVGAAAGSGGAGAAAGSGRVGAVDHATHLVREGRQAAIRVVEDCTDAFLAVAADGAPVGSVGDLAVFSFPRDGYGVLVTNDSRLAHRIHRLRDTGDPHDSAARPLGTHRGTATDAQAVALQRRIEVEPVEISSRRATARQLQAELAGLPGITFPRDLTRHALAALPLILDPLRVGVVATDYAAALAAAGVPVNTRFQQRALYRVPGTGRCFRSPTVRYGPGVCPVAEDRVGRTLVLLDWSTGGPADVPATARAIEHVHAAFTRRIDGAYAASADAESPRSN</sequence>
<proteinExistence type="inferred from homology"/>
<keyword evidence="2" id="KW-0663">Pyridoxal phosphate</keyword>
<dbReference type="EMBL" id="BAAAPH010000004">
    <property type="protein sequence ID" value="GAA1560942.1"/>
    <property type="molecule type" value="Genomic_DNA"/>
</dbReference>
<gene>
    <name evidence="3" type="ORF">GCM10009804_17190</name>
</gene>
<dbReference type="Pfam" id="PF01041">
    <property type="entry name" value="DegT_DnrJ_EryC1"/>
    <property type="match status" value="2"/>
</dbReference>
<dbReference type="SUPFAM" id="SSF53383">
    <property type="entry name" value="PLP-dependent transferases"/>
    <property type="match status" value="2"/>
</dbReference>
<evidence type="ECO:0000313" key="4">
    <source>
        <dbReference type="Proteomes" id="UP001501705"/>
    </source>
</evidence>